<gene>
    <name evidence="1" type="ORF">F5X68DRAFT_198300</name>
</gene>
<name>A0A9P9AHC5_9PEZI</name>
<dbReference type="EMBL" id="JAGSXJ010000002">
    <property type="protein sequence ID" value="KAH6695343.1"/>
    <property type="molecule type" value="Genomic_DNA"/>
</dbReference>
<protein>
    <submittedName>
        <fullName evidence="1">Uncharacterized protein</fullName>
    </submittedName>
</protein>
<accession>A0A9P9AHC5</accession>
<sequence>MATSCLGIAIDHRVRRLIQPTPSTKTCEEGAHQAVLNARGRELNRSRAEIDVTAKLAGPSTRGGIAVALQQPRDKHPFENGLDAVINDCATLAIVDELFMTASAGTLSIRKNVSVVDLLPYISKTQMNQMEGQELTESFATARDVFFEKQPDVILCAGKIDLPNVRQKDTSKGEMFKIESIGVGKVYGRDRTEVRLYGRNRGFVKVHKVNSFHPSHALNYHPQYSCMRQLQLLTVVQACTQARTGKWQDEAWMTGLRDACAAVTRQHCSPVSSPRSRQTSVQSEQPRQRLYIPGYEKLYSAHLQEIKSIILSFFSNGIGFQSDADTLYDRLLNSRLSSLCNDASLVLFEMHRLEEQGWEARFDQWNLDTLRKAALDTIDLVEMPKGSAGHAMGPAARLRTILNNALARIDVTIKAKMDLKEASVEFRNMAIDIESLLLHLLEEEETARLSQVYELGSDDVTAAFGGMSLGAKTGPAVTVTPSRMRYQARAW</sequence>
<dbReference type="Proteomes" id="UP000770015">
    <property type="component" value="Unassembled WGS sequence"/>
</dbReference>
<evidence type="ECO:0000313" key="2">
    <source>
        <dbReference type="Proteomes" id="UP000770015"/>
    </source>
</evidence>
<reference evidence="1" key="1">
    <citation type="journal article" date="2021" name="Nat. Commun.">
        <title>Genetic determinants of endophytism in the Arabidopsis root mycobiome.</title>
        <authorList>
            <person name="Mesny F."/>
            <person name="Miyauchi S."/>
            <person name="Thiergart T."/>
            <person name="Pickel B."/>
            <person name="Atanasova L."/>
            <person name="Karlsson M."/>
            <person name="Huettel B."/>
            <person name="Barry K.W."/>
            <person name="Haridas S."/>
            <person name="Chen C."/>
            <person name="Bauer D."/>
            <person name="Andreopoulos W."/>
            <person name="Pangilinan J."/>
            <person name="LaButti K."/>
            <person name="Riley R."/>
            <person name="Lipzen A."/>
            <person name="Clum A."/>
            <person name="Drula E."/>
            <person name="Henrissat B."/>
            <person name="Kohler A."/>
            <person name="Grigoriev I.V."/>
            <person name="Martin F.M."/>
            <person name="Hacquard S."/>
        </authorList>
    </citation>
    <scope>NUCLEOTIDE SEQUENCE</scope>
    <source>
        <strain evidence="1">MPI-SDFR-AT-0117</strain>
    </source>
</reference>
<dbReference type="AlphaFoldDB" id="A0A9P9AHC5"/>
<evidence type="ECO:0000313" key="1">
    <source>
        <dbReference type="EMBL" id="KAH6695343.1"/>
    </source>
</evidence>
<organism evidence="1 2">
    <name type="scientific">Plectosphaerella plurivora</name>
    <dbReference type="NCBI Taxonomy" id="936078"/>
    <lineage>
        <taxon>Eukaryota</taxon>
        <taxon>Fungi</taxon>
        <taxon>Dikarya</taxon>
        <taxon>Ascomycota</taxon>
        <taxon>Pezizomycotina</taxon>
        <taxon>Sordariomycetes</taxon>
        <taxon>Hypocreomycetidae</taxon>
        <taxon>Glomerellales</taxon>
        <taxon>Plectosphaerellaceae</taxon>
        <taxon>Plectosphaerella</taxon>
    </lineage>
</organism>
<proteinExistence type="predicted"/>
<keyword evidence="2" id="KW-1185">Reference proteome</keyword>
<dbReference type="OrthoDB" id="4656735at2759"/>
<comment type="caution">
    <text evidence="1">The sequence shown here is derived from an EMBL/GenBank/DDBJ whole genome shotgun (WGS) entry which is preliminary data.</text>
</comment>